<sequence length="71" mass="7956">MKLEMNSGTIAEQVESQEVDNQDDSLATKLKAAYVAARTQLEITEVELNRSKIMMIDENGKMTKVSILSEH</sequence>
<feature type="region of interest" description="Disordered" evidence="1">
    <location>
        <begin position="1"/>
        <end position="22"/>
    </location>
</feature>
<dbReference type="Proteomes" id="UP000067422">
    <property type="component" value="Chromosome 2"/>
</dbReference>
<dbReference type="OrthoDB" id="5899365at2"/>
<name>A0A1E3DMV0_VIBHA</name>
<evidence type="ECO:0000313" key="4">
    <source>
        <dbReference type="Proteomes" id="UP000067422"/>
    </source>
</evidence>
<evidence type="ECO:0000313" key="5">
    <source>
        <dbReference type="Proteomes" id="UP000253437"/>
    </source>
</evidence>
<proteinExistence type="predicted"/>
<organism evidence="3 5">
    <name type="scientific">Vibrio harveyi</name>
    <name type="common">Beneckea harveyi</name>
    <dbReference type="NCBI Taxonomy" id="669"/>
    <lineage>
        <taxon>Bacteria</taxon>
        <taxon>Pseudomonadati</taxon>
        <taxon>Pseudomonadota</taxon>
        <taxon>Gammaproteobacteria</taxon>
        <taxon>Vibrionales</taxon>
        <taxon>Vibrionaceae</taxon>
        <taxon>Vibrio</taxon>
    </lineage>
</organism>
<gene>
    <name evidence="2" type="ORF">AL538_22555</name>
    <name evidence="3" type="ORF">DS957_011520</name>
</gene>
<reference evidence="4" key="1">
    <citation type="submission" date="2015-12" db="EMBL/GenBank/DDBJ databases">
        <title>FDA dAtabase for Regulatory Grade micrObial Sequences (FDA-ARGOS): Supporting development and validation of Infectious Disease Dx tests.</title>
        <authorList>
            <person name="Hoffmann M."/>
            <person name="Allard M."/>
            <person name="Evans P."/>
            <person name="Brown E."/>
            <person name="Tallon L.J."/>
            <person name="Sadzewicz L."/>
            <person name="Sengamalay N."/>
            <person name="Ott S."/>
            <person name="Godinez A."/>
            <person name="Nagaraj S."/>
            <person name="Vyas G."/>
            <person name="Aluvathingal J."/>
            <person name="Nadendla S."/>
            <person name="Geyer C."/>
            <person name="Sichtig H."/>
        </authorList>
    </citation>
    <scope>NUCLEOTIDE SEQUENCE [LARGE SCALE GENOMIC DNA]</scope>
    <source>
        <strain evidence="4">ATCC 43516</strain>
    </source>
</reference>
<dbReference type="KEGG" id="vhr:AL538_22555"/>
<dbReference type="Proteomes" id="UP000253437">
    <property type="component" value="Unassembled WGS sequence"/>
</dbReference>
<keyword evidence="4" id="KW-1185">Reference proteome</keyword>
<reference evidence="3 5" key="3">
    <citation type="submission" date="2018-08" db="EMBL/GenBank/DDBJ databases">
        <title>Vibrio harveyi strains pathogenic to white snook Centropomus viridis Lockington (1877) and potential probiotic bacteria.</title>
        <authorList>
            <person name="Soto-Rodriguez S."/>
            <person name="Gomez-Gil B."/>
            <person name="Lozano-Olvera R."/>
        </authorList>
    </citation>
    <scope>NUCLEOTIDE SEQUENCE [LARGE SCALE GENOMIC DNA]</scope>
    <source>
        <strain evidence="3 5">CAIM 1508</strain>
    </source>
</reference>
<dbReference type="AlphaFoldDB" id="A0A1E3DMV0"/>
<protein>
    <submittedName>
        <fullName evidence="3">Uncharacterized protein</fullName>
    </submittedName>
</protein>
<dbReference type="EMBL" id="QOUW02000033">
    <property type="protein sequence ID" value="RIW13072.1"/>
    <property type="molecule type" value="Genomic_DNA"/>
</dbReference>
<reference evidence="2" key="2">
    <citation type="submission" date="2018-01" db="EMBL/GenBank/DDBJ databases">
        <title>FDA dAtabase for Regulatory Grade micrObial Sequences (FDA-ARGOS): Supporting development and validation of Infectious Disease Dx tests.</title>
        <authorList>
            <person name="Hoffmann M."/>
            <person name="Allard M."/>
            <person name="Evans P."/>
            <person name="Brown E."/>
            <person name="Tallon L."/>
            <person name="Sadzewicz L."/>
            <person name="Sengamalay N."/>
            <person name="Ott S."/>
            <person name="Godinez A."/>
            <person name="Nagaraj S."/>
            <person name="Vyas G."/>
            <person name="Aluvathingal J."/>
            <person name="Nadendla S."/>
            <person name="Geyer C."/>
            <person name="Sichtig H."/>
        </authorList>
    </citation>
    <scope>NUCLEOTIDE SEQUENCE</scope>
    <source>
        <strain evidence="2">FDAARGOS_107</strain>
    </source>
</reference>
<dbReference type="EMBL" id="CP014039">
    <property type="protein sequence ID" value="AMG01427.1"/>
    <property type="molecule type" value="Genomic_DNA"/>
</dbReference>
<accession>A0A1E3DMV0</accession>
<evidence type="ECO:0000313" key="3">
    <source>
        <dbReference type="EMBL" id="RIW13072.1"/>
    </source>
</evidence>
<evidence type="ECO:0000313" key="2">
    <source>
        <dbReference type="EMBL" id="AMG01427.1"/>
    </source>
</evidence>
<evidence type="ECO:0000256" key="1">
    <source>
        <dbReference type="SAM" id="MobiDB-lite"/>
    </source>
</evidence>
<feature type="compositionally biased region" description="Polar residues" evidence="1">
    <location>
        <begin position="1"/>
        <end position="14"/>
    </location>
</feature>